<comment type="catalytic activity">
    <reaction evidence="5">
        <text>a long-chain fatty acid + ATP + CoA = a long-chain fatty acyl-CoA + AMP + diphosphate</text>
        <dbReference type="Rhea" id="RHEA:15421"/>
        <dbReference type="ChEBI" id="CHEBI:30616"/>
        <dbReference type="ChEBI" id="CHEBI:33019"/>
        <dbReference type="ChEBI" id="CHEBI:57287"/>
        <dbReference type="ChEBI" id="CHEBI:57560"/>
        <dbReference type="ChEBI" id="CHEBI:83139"/>
        <dbReference type="ChEBI" id="CHEBI:456215"/>
        <dbReference type="EC" id="6.2.1.3"/>
    </reaction>
    <physiologicalReaction direction="left-to-right" evidence="5">
        <dbReference type="Rhea" id="RHEA:15422"/>
    </physiologicalReaction>
</comment>
<evidence type="ECO:0000256" key="2">
    <source>
        <dbReference type="ARBA" id="ARBA00022598"/>
    </source>
</evidence>
<dbReference type="Gene3D" id="3.40.50.12780">
    <property type="entry name" value="N-terminal domain of ligase-like"/>
    <property type="match status" value="1"/>
</dbReference>
<dbReference type="AlphaFoldDB" id="A0A1H3U5M9"/>
<dbReference type="SUPFAM" id="SSF56801">
    <property type="entry name" value="Acetyl-CoA synthetase-like"/>
    <property type="match status" value="1"/>
</dbReference>
<evidence type="ECO:0000259" key="7">
    <source>
        <dbReference type="Pfam" id="PF00501"/>
    </source>
</evidence>
<keyword evidence="4" id="KW-0443">Lipid metabolism</keyword>
<evidence type="ECO:0000256" key="5">
    <source>
        <dbReference type="ARBA" id="ARBA00024484"/>
    </source>
</evidence>
<dbReference type="InterPro" id="IPR045851">
    <property type="entry name" value="AMP-bd_C_sf"/>
</dbReference>
<dbReference type="InterPro" id="IPR000873">
    <property type="entry name" value="AMP-dep_synth/lig_dom"/>
</dbReference>
<evidence type="ECO:0000256" key="1">
    <source>
        <dbReference type="ARBA" id="ARBA00006432"/>
    </source>
</evidence>
<keyword evidence="9" id="KW-1185">Reference proteome</keyword>
<dbReference type="InterPro" id="IPR042099">
    <property type="entry name" value="ANL_N_sf"/>
</dbReference>
<evidence type="ECO:0000313" key="8">
    <source>
        <dbReference type="EMBL" id="SDZ57145.1"/>
    </source>
</evidence>
<dbReference type="GO" id="GO:0004467">
    <property type="term" value="F:long-chain fatty acid-CoA ligase activity"/>
    <property type="evidence" value="ECO:0007669"/>
    <property type="project" value="UniProtKB-EC"/>
</dbReference>
<dbReference type="PANTHER" id="PTHR43272">
    <property type="entry name" value="LONG-CHAIN-FATTY-ACID--COA LIGASE"/>
    <property type="match status" value="1"/>
</dbReference>
<dbReference type="Pfam" id="PF00501">
    <property type="entry name" value="AMP-binding"/>
    <property type="match status" value="1"/>
</dbReference>
<evidence type="ECO:0000256" key="4">
    <source>
        <dbReference type="ARBA" id="ARBA00023098"/>
    </source>
</evidence>
<dbReference type="Pfam" id="PF23562">
    <property type="entry name" value="AMP-binding_C_3"/>
    <property type="match status" value="1"/>
</dbReference>
<evidence type="ECO:0000256" key="6">
    <source>
        <dbReference type="ARBA" id="ARBA00032875"/>
    </source>
</evidence>
<dbReference type="Proteomes" id="UP000199529">
    <property type="component" value="Unassembled WGS sequence"/>
</dbReference>
<keyword evidence="3" id="KW-0276">Fatty acid metabolism</keyword>
<dbReference type="STRING" id="418495.SAMN05216215_11072"/>
<dbReference type="EMBL" id="FNOK01000107">
    <property type="protein sequence ID" value="SDZ57145.1"/>
    <property type="molecule type" value="Genomic_DNA"/>
</dbReference>
<name>A0A1H3U5M9_9PSEU</name>
<dbReference type="OrthoDB" id="9803968at2"/>
<protein>
    <recommendedName>
        <fullName evidence="6">Acyl-CoA synthetase</fullName>
    </recommendedName>
</protein>
<gene>
    <name evidence="8" type="ORF">SAMN05216215_11072</name>
</gene>
<dbReference type="RefSeq" id="WP_093278793.1">
    <property type="nucleotide sequence ID" value="NZ_FNOK01000107.1"/>
</dbReference>
<reference evidence="9" key="1">
    <citation type="submission" date="2016-10" db="EMBL/GenBank/DDBJ databases">
        <authorList>
            <person name="Varghese N."/>
            <person name="Submissions S."/>
        </authorList>
    </citation>
    <scope>NUCLEOTIDE SEQUENCE [LARGE SCALE GENOMIC DNA]</scope>
    <source>
        <strain evidence="9">CGMCC 4.3530</strain>
    </source>
</reference>
<proteinExistence type="inferred from homology"/>
<accession>A0A1H3U5M9</accession>
<feature type="domain" description="AMP-dependent synthetase/ligase" evidence="7">
    <location>
        <begin position="20"/>
        <end position="396"/>
    </location>
</feature>
<comment type="similarity">
    <text evidence="1">Belongs to the ATP-dependent AMP-binding enzyme family.</text>
</comment>
<sequence length="569" mass="62064">MSASEAWATAAAETTIPQLFSRNAAEFPQRPALTDNGREPRTWTWAEARHEVHELAAGLTALGLQAGQTMLIMMANRAEHWLIDVAAAHIGAVPSTLYPTLSQDQVHYIAQHSRARVVVLDGADQLRRWSKVLRNVSTIEHVVVLDEAAMVSADHRFRTWERLRVLGEQRLHDDPDLVQRTSAAIVPNHPAAILYTSGTTGGQKGVVLTHRNICFAAAALHQITQPERHAPRLCYLPLAHIAERMVGLYAAIHDAAHVHFCADQSRILAALTHARPALFFGVPRIWEKLAAALQKIPAEQRANPQALRARIGLDRALWPSSGAAPIDIGLLEFFSTIGLDIFELWGMTETTGCVTTNSAGARRPGTVGRAVPGVEIRTSPDGEVLVRGPLVCAGYLQPDGVIRPATDADGWLRTGDVGVLDADGFLTITGRKKELIISAGGKNIAPTAVENALTAHPLIGHALAFGDGRPYLVALLVLDEDTAPKWARERGIAFEDRVELAAHPAVRSEVEAAVRAANERLNRPEQVKRYQILGQQWGVEGGELTPTLKLKRRVIHDKYADIIDQLYGD</sequence>
<evidence type="ECO:0000313" key="9">
    <source>
        <dbReference type="Proteomes" id="UP000199529"/>
    </source>
</evidence>
<dbReference type="PANTHER" id="PTHR43272:SF32">
    <property type="entry name" value="AMP-DEPENDENT SYNTHETASE_LIGASE DOMAIN-CONTAINING PROTEIN"/>
    <property type="match status" value="1"/>
</dbReference>
<organism evidence="8 9">
    <name type="scientific">Saccharopolyspora shandongensis</name>
    <dbReference type="NCBI Taxonomy" id="418495"/>
    <lineage>
        <taxon>Bacteria</taxon>
        <taxon>Bacillati</taxon>
        <taxon>Actinomycetota</taxon>
        <taxon>Actinomycetes</taxon>
        <taxon>Pseudonocardiales</taxon>
        <taxon>Pseudonocardiaceae</taxon>
        <taxon>Saccharopolyspora</taxon>
    </lineage>
</organism>
<dbReference type="GO" id="GO:0016020">
    <property type="term" value="C:membrane"/>
    <property type="evidence" value="ECO:0007669"/>
    <property type="project" value="TreeGrafter"/>
</dbReference>
<dbReference type="CDD" id="cd05907">
    <property type="entry name" value="VL_LC_FACS_like"/>
    <property type="match status" value="1"/>
</dbReference>
<keyword evidence="2" id="KW-0436">Ligase</keyword>
<evidence type="ECO:0000256" key="3">
    <source>
        <dbReference type="ARBA" id="ARBA00022832"/>
    </source>
</evidence>
<dbReference type="Gene3D" id="3.30.300.30">
    <property type="match status" value="1"/>
</dbReference>